<dbReference type="AlphaFoldDB" id="X1ATP3"/>
<dbReference type="GO" id="GO:0017000">
    <property type="term" value="P:antibiotic biosynthetic process"/>
    <property type="evidence" value="ECO:0007669"/>
    <property type="project" value="InterPro"/>
</dbReference>
<dbReference type="PANTHER" id="PTHR34218">
    <property type="entry name" value="PEPTIDASE S45 PENICILLIN AMIDASE"/>
    <property type="match status" value="1"/>
</dbReference>
<proteinExistence type="predicted"/>
<feature type="non-terminal residue" evidence="1">
    <location>
        <position position="1"/>
    </location>
</feature>
<protein>
    <recommendedName>
        <fullName evidence="2">Penicillin acylase family protein</fullName>
    </recommendedName>
</protein>
<dbReference type="SUPFAM" id="SSF56235">
    <property type="entry name" value="N-terminal nucleophile aminohydrolases (Ntn hydrolases)"/>
    <property type="match status" value="1"/>
</dbReference>
<evidence type="ECO:0000313" key="1">
    <source>
        <dbReference type="EMBL" id="GAG72647.1"/>
    </source>
</evidence>
<comment type="caution">
    <text evidence="1">The sequence shown here is derived from an EMBL/GenBank/DDBJ whole genome shotgun (WGS) entry which is preliminary data.</text>
</comment>
<dbReference type="InterPro" id="IPR029055">
    <property type="entry name" value="Ntn_hydrolases_N"/>
</dbReference>
<dbReference type="Gene3D" id="3.60.20.10">
    <property type="entry name" value="Glutamine Phosphoribosylpyrophosphate, subunit 1, domain 1"/>
    <property type="match status" value="1"/>
</dbReference>
<dbReference type="InterPro" id="IPR043147">
    <property type="entry name" value="Penicillin_amidase_A-knob"/>
</dbReference>
<sequence>NVPIVGHNEHVAWGFTNVGADVMDWYYYNSIDEDHYIYDGTSTAYSTRSYSINVKGQDPEEFTVKETVHGPVLNDFLGSSITEAFGDVVLAPRWTANNVTLEFLALYNFGHAHNRADFDEASKYFQNPAQNIVYADIDGHIAIRPTGLVPIRVGDGTFPYNGSAGEGEWTGYIPFEELPNSLDPSQHYLASANQIATGPEYVNYFLQNSYASGYRARRINELLSKAPDGTVSVEKMIEIQTDVNSSAAQAFTPYLINAIETKYGSSPPEKIGNVLTVLKDWTYVMDKDSAAPTIYRKWRDYFDDYTFDDEIEIYKAASGPGLNILEYLMKEVPNSHWFDDMSTSSVENRDDIILTALDDTIDWLENFYDSSDPTTWRWGDIHTVYYGHLTGLEALSVGPFEWSGSGYCITPSGVSIRSGVGSARGGASERLIVDFSNLNNTISVIPSGQRGHSNSKHYSDQVENLFLLGKYHVQYFTNTPTNFPTSSIESRIYFTAGGA</sequence>
<dbReference type="GO" id="GO:0016787">
    <property type="term" value="F:hydrolase activity"/>
    <property type="evidence" value="ECO:0007669"/>
    <property type="project" value="InterPro"/>
</dbReference>
<evidence type="ECO:0008006" key="2">
    <source>
        <dbReference type="Google" id="ProtNLM"/>
    </source>
</evidence>
<dbReference type="EMBL" id="BART01001711">
    <property type="protein sequence ID" value="GAG72647.1"/>
    <property type="molecule type" value="Genomic_DNA"/>
</dbReference>
<accession>X1ATP3</accession>
<reference evidence="1" key="1">
    <citation type="journal article" date="2014" name="Front. Microbiol.">
        <title>High frequency of phylogenetically diverse reductive dehalogenase-homologous genes in deep subseafloor sedimentary metagenomes.</title>
        <authorList>
            <person name="Kawai M."/>
            <person name="Futagami T."/>
            <person name="Toyoda A."/>
            <person name="Takaki Y."/>
            <person name="Nishi S."/>
            <person name="Hori S."/>
            <person name="Arai W."/>
            <person name="Tsubouchi T."/>
            <person name="Morono Y."/>
            <person name="Uchiyama I."/>
            <person name="Ito T."/>
            <person name="Fujiyama A."/>
            <person name="Inagaki F."/>
            <person name="Takami H."/>
        </authorList>
    </citation>
    <scope>NUCLEOTIDE SEQUENCE</scope>
    <source>
        <strain evidence="1">Expedition CK06-06</strain>
    </source>
</reference>
<dbReference type="Pfam" id="PF01804">
    <property type="entry name" value="Penicil_amidase"/>
    <property type="match status" value="1"/>
</dbReference>
<dbReference type="InterPro" id="IPR043146">
    <property type="entry name" value="Penicillin_amidase_N_B-knob"/>
</dbReference>
<organism evidence="1">
    <name type="scientific">marine sediment metagenome</name>
    <dbReference type="NCBI Taxonomy" id="412755"/>
    <lineage>
        <taxon>unclassified sequences</taxon>
        <taxon>metagenomes</taxon>
        <taxon>ecological metagenomes</taxon>
    </lineage>
</organism>
<dbReference type="InterPro" id="IPR002692">
    <property type="entry name" value="S45"/>
</dbReference>
<gene>
    <name evidence="1" type="ORF">S01H4_05782</name>
</gene>
<dbReference type="Gene3D" id="1.10.1400.10">
    <property type="match status" value="1"/>
</dbReference>
<name>X1ATP3_9ZZZZ</name>
<dbReference type="PANTHER" id="PTHR34218:SF4">
    <property type="entry name" value="ACYL-HOMOSERINE LACTONE ACYLASE QUIP"/>
    <property type="match status" value="1"/>
</dbReference>
<dbReference type="Gene3D" id="2.30.120.10">
    <property type="match status" value="1"/>
</dbReference>